<dbReference type="AlphaFoldDB" id="A0A1D6GPX7"/>
<name>A0A1D6GPX7_MAIZE</name>
<proteinExistence type="predicted"/>
<gene>
    <name evidence="1" type="ORF">ZEAMMB73_Zm00001d014107</name>
</gene>
<protein>
    <submittedName>
        <fullName evidence="1">Uncharacterized protein</fullName>
    </submittedName>
</protein>
<accession>A0A1D6GPX7</accession>
<dbReference type="EMBL" id="CM000781">
    <property type="protein sequence ID" value="AQK65225.1"/>
    <property type="molecule type" value="Genomic_DNA"/>
</dbReference>
<evidence type="ECO:0000313" key="1">
    <source>
        <dbReference type="EMBL" id="AQK65225.1"/>
    </source>
</evidence>
<reference evidence="1" key="1">
    <citation type="submission" date="2015-12" db="EMBL/GenBank/DDBJ databases">
        <title>Update maize B73 reference genome by single molecule sequencing technologies.</title>
        <authorList>
            <consortium name="Maize Genome Sequencing Project"/>
            <person name="Ware D."/>
        </authorList>
    </citation>
    <scope>NUCLEOTIDE SEQUENCE</scope>
    <source>
        <tissue evidence="1">Seedling</tissue>
    </source>
</reference>
<sequence>MPKVEEGSRAKRAFTILCDLHRWKVSLLFHSGSTKNSLRRNQNGFVYECTSINHTVSLFTVKHFMV</sequence>
<organism evidence="1">
    <name type="scientific">Zea mays</name>
    <name type="common">Maize</name>
    <dbReference type="NCBI Taxonomy" id="4577"/>
    <lineage>
        <taxon>Eukaryota</taxon>
        <taxon>Viridiplantae</taxon>
        <taxon>Streptophyta</taxon>
        <taxon>Embryophyta</taxon>
        <taxon>Tracheophyta</taxon>
        <taxon>Spermatophyta</taxon>
        <taxon>Magnoliopsida</taxon>
        <taxon>Liliopsida</taxon>
        <taxon>Poales</taxon>
        <taxon>Poaceae</taxon>
        <taxon>PACMAD clade</taxon>
        <taxon>Panicoideae</taxon>
        <taxon>Andropogonodae</taxon>
        <taxon>Andropogoneae</taxon>
        <taxon>Tripsacinae</taxon>
        <taxon>Zea</taxon>
    </lineage>
</organism>
<dbReference type="InParanoid" id="A0A1D6GPX7"/>